<accession>A0AAN8WNN6</accession>
<sequence>MISAVTSKFKEILGHSTYLTEPRKRSLEESSSEDEVVWVGEGEPAPKKRRPLLEDDSVITRSYSIVNHNTLLKGTAKKLSNIWSWMSSVITPSIPLEAQRRRHRYDNDIEYLGMTHSSRLKDGPKMRPPISRTIGVTRDFKGGTGGLSSIDKGFRFSPSLTSTVSKNTFGAAPKSVLSSRSFSKHSSAEHSIVSPVKPSSYVSSLPVKRLHGSTKYSMKNNNGIFNFAKLSGRGRSCVFEAYRHEDKQEYRKLLQQYANHESSPFPIFAKSPSYSSVHSNSRSTSPQSIISRTQLSSKWTKDVSARILSKPASFSSSPRILSNGGLNTGKAFWNGTSPHSIITLNSQTDSQKLKDSEDDCVIIAEEIKAPSRKSSLEWTILESPVFHKGWQKDLENRFNTRARLKQESAKKVAEQHRIYSEVRKQSRPSLEERIANRLKQLDLCYATKIEEIKDEKEDEKDEEEELPELTSVMIEVIEDALDNRNPGQVLADKFNIQITRRDIATLAGLNWLNDEVINFYMNLLMERGKNFNYLNVYAFNTFFYPKLVKMGYSSVRRWTKKVDIFSHDLLLVPVHLGMHWCLATIDFRTKHIRYYDSMLGDNEKCLEALVKYLESEHQDKKQSSYDTSGWTLDNVKNIPQQMNGSDCGMFACKFSEYLSRDAKITFDQQHMPYFRQRMIYEIVSAKLM</sequence>
<dbReference type="Proteomes" id="UP001381693">
    <property type="component" value="Unassembled WGS sequence"/>
</dbReference>
<dbReference type="GO" id="GO:0016929">
    <property type="term" value="F:deSUMOylase activity"/>
    <property type="evidence" value="ECO:0007669"/>
    <property type="project" value="TreeGrafter"/>
</dbReference>
<proteinExistence type="inferred from homology"/>
<dbReference type="EMBL" id="JAXCGZ010021030">
    <property type="protein sequence ID" value="KAK7061142.1"/>
    <property type="molecule type" value="Genomic_DNA"/>
</dbReference>
<gene>
    <name evidence="7" type="primary">SENP1</name>
    <name evidence="7" type="ORF">SK128_001392</name>
</gene>
<dbReference type="PANTHER" id="PTHR12606:SF141">
    <property type="entry name" value="GH15225P-RELATED"/>
    <property type="match status" value="1"/>
</dbReference>
<keyword evidence="8" id="KW-1185">Reference proteome</keyword>
<keyword evidence="4" id="KW-0788">Thiol protease</keyword>
<evidence type="ECO:0000313" key="7">
    <source>
        <dbReference type="EMBL" id="KAK7061142.1"/>
    </source>
</evidence>
<keyword evidence="2" id="KW-0645">Protease</keyword>
<evidence type="ECO:0000256" key="3">
    <source>
        <dbReference type="ARBA" id="ARBA00022801"/>
    </source>
</evidence>
<evidence type="ECO:0000256" key="5">
    <source>
        <dbReference type="SAM" id="MobiDB-lite"/>
    </source>
</evidence>
<dbReference type="GO" id="GO:0016926">
    <property type="term" value="P:protein desumoylation"/>
    <property type="evidence" value="ECO:0007669"/>
    <property type="project" value="TreeGrafter"/>
</dbReference>
<dbReference type="EC" id="3.4.22.68" evidence="7"/>
<evidence type="ECO:0000256" key="1">
    <source>
        <dbReference type="ARBA" id="ARBA00005234"/>
    </source>
</evidence>
<dbReference type="GO" id="GO:0060255">
    <property type="term" value="P:regulation of macromolecule metabolic process"/>
    <property type="evidence" value="ECO:0007669"/>
    <property type="project" value="UniProtKB-ARBA"/>
</dbReference>
<dbReference type="GO" id="GO:0006508">
    <property type="term" value="P:proteolysis"/>
    <property type="evidence" value="ECO:0007669"/>
    <property type="project" value="UniProtKB-KW"/>
</dbReference>
<feature type="region of interest" description="Disordered" evidence="5">
    <location>
        <begin position="22"/>
        <end position="42"/>
    </location>
</feature>
<feature type="domain" description="Ubiquitin-like protease family profile" evidence="6">
    <location>
        <begin position="496"/>
        <end position="658"/>
    </location>
</feature>
<protein>
    <submittedName>
        <fullName evidence="7">SUMO1 sentrin specific peptidase 1</fullName>
        <ecNumber evidence="7">3.4.22.68</ecNumber>
    </submittedName>
</protein>
<evidence type="ECO:0000256" key="4">
    <source>
        <dbReference type="ARBA" id="ARBA00022807"/>
    </source>
</evidence>
<evidence type="ECO:0000259" key="6">
    <source>
        <dbReference type="PROSITE" id="PS50600"/>
    </source>
</evidence>
<dbReference type="Pfam" id="PF02902">
    <property type="entry name" value="Peptidase_C48"/>
    <property type="match status" value="1"/>
</dbReference>
<dbReference type="InterPro" id="IPR038765">
    <property type="entry name" value="Papain-like_cys_pep_sf"/>
</dbReference>
<dbReference type="Gene3D" id="3.40.395.10">
    <property type="entry name" value="Adenoviral Proteinase, Chain A"/>
    <property type="match status" value="1"/>
</dbReference>
<dbReference type="PROSITE" id="PS50600">
    <property type="entry name" value="ULP_PROTEASE"/>
    <property type="match status" value="1"/>
</dbReference>
<keyword evidence="3 7" id="KW-0378">Hydrolase</keyword>
<dbReference type="SUPFAM" id="SSF54001">
    <property type="entry name" value="Cysteine proteinases"/>
    <property type="match status" value="1"/>
</dbReference>
<reference evidence="7 8" key="1">
    <citation type="submission" date="2023-11" db="EMBL/GenBank/DDBJ databases">
        <title>Halocaridina rubra genome assembly.</title>
        <authorList>
            <person name="Smith C."/>
        </authorList>
    </citation>
    <scope>NUCLEOTIDE SEQUENCE [LARGE SCALE GENOMIC DNA]</scope>
    <source>
        <strain evidence="7">EP-1</strain>
        <tissue evidence="7">Whole</tissue>
    </source>
</reference>
<dbReference type="GO" id="GO:0080090">
    <property type="term" value="P:regulation of primary metabolic process"/>
    <property type="evidence" value="ECO:0007669"/>
    <property type="project" value="UniProtKB-ARBA"/>
</dbReference>
<evidence type="ECO:0000313" key="8">
    <source>
        <dbReference type="Proteomes" id="UP001381693"/>
    </source>
</evidence>
<name>A0AAN8WNN6_HALRR</name>
<organism evidence="7 8">
    <name type="scientific">Halocaridina rubra</name>
    <name type="common">Hawaiian red shrimp</name>
    <dbReference type="NCBI Taxonomy" id="373956"/>
    <lineage>
        <taxon>Eukaryota</taxon>
        <taxon>Metazoa</taxon>
        <taxon>Ecdysozoa</taxon>
        <taxon>Arthropoda</taxon>
        <taxon>Crustacea</taxon>
        <taxon>Multicrustacea</taxon>
        <taxon>Malacostraca</taxon>
        <taxon>Eumalacostraca</taxon>
        <taxon>Eucarida</taxon>
        <taxon>Decapoda</taxon>
        <taxon>Pleocyemata</taxon>
        <taxon>Caridea</taxon>
        <taxon>Atyoidea</taxon>
        <taxon>Atyidae</taxon>
        <taxon>Halocaridina</taxon>
    </lineage>
</organism>
<dbReference type="FunFam" id="3.40.395.10:FF:000001">
    <property type="entry name" value="Sentrin-specific protease 1"/>
    <property type="match status" value="1"/>
</dbReference>
<dbReference type="PANTHER" id="PTHR12606">
    <property type="entry name" value="SENTRIN/SUMO-SPECIFIC PROTEASE"/>
    <property type="match status" value="1"/>
</dbReference>
<comment type="caution">
    <text evidence="7">The sequence shown here is derived from an EMBL/GenBank/DDBJ whole genome shotgun (WGS) entry which is preliminary data.</text>
</comment>
<dbReference type="InterPro" id="IPR003653">
    <property type="entry name" value="Peptidase_C48_C"/>
</dbReference>
<feature type="region of interest" description="Disordered" evidence="5">
    <location>
        <begin position="118"/>
        <end position="138"/>
    </location>
</feature>
<evidence type="ECO:0000256" key="2">
    <source>
        <dbReference type="ARBA" id="ARBA00022670"/>
    </source>
</evidence>
<dbReference type="AlphaFoldDB" id="A0AAN8WNN6"/>
<comment type="similarity">
    <text evidence="1">Belongs to the peptidase C48 family.</text>
</comment>
<dbReference type="GO" id="GO:0005634">
    <property type="term" value="C:nucleus"/>
    <property type="evidence" value="ECO:0007669"/>
    <property type="project" value="TreeGrafter"/>
</dbReference>